<reference evidence="5" key="1">
    <citation type="submission" date="2013-10" db="EMBL/GenBank/DDBJ databases">
        <title>Genomic analysis of the causative agents of coccidiosis in chickens.</title>
        <authorList>
            <person name="Reid A.J."/>
            <person name="Blake D."/>
            <person name="Billington K."/>
            <person name="Browne H."/>
            <person name="Dunn M."/>
            <person name="Hung S."/>
            <person name="Kawahara F."/>
            <person name="Miranda-Saavedra D."/>
            <person name="Mourier T."/>
            <person name="Nagra H."/>
            <person name="Otto T.D."/>
            <person name="Rawlings N."/>
            <person name="Sanchez A."/>
            <person name="Sanders M."/>
            <person name="Subramaniam C."/>
            <person name="Tay Y."/>
            <person name="Dear P."/>
            <person name="Doerig C."/>
            <person name="Gruber A."/>
            <person name="Parkinson J."/>
            <person name="Shirley M."/>
            <person name="Wan K.L."/>
            <person name="Berriman M."/>
            <person name="Tomley F."/>
            <person name="Pain A."/>
        </authorList>
    </citation>
    <scope>NUCLEOTIDE SEQUENCE [LARGE SCALE GENOMIC DNA]</scope>
    <source>
        <strain evidence="5">Houghton</strain>
    </source>
</reference>
<organism evidence="5 6">
    <name type="scientific">Eimeria brunetti</name>
    <dbReference type="NCBI Taxonomy" id="51314"/>
    <lineage>
        <taxon>Eukaryota</taxon>
        <taxon>Sar</taxon>
        <taxon>Alveolata</taxon>
        <taxon>Apicomplexa</taxon>
        <taxon>Conoidasida</taxon>
        <taxon>Coccidia</taxon>
        <taxon>Eucoccidiorida</taxon>
        <taxon>Eimeriorina</taxon>
        <taxon>Eimeriidae</taxon>
        <taxon>Eimeria</taxon>
    </lineage>
</organism>
<dbReference type="InterPro" id="IPR025160">
    <property type="entry name" value="AATF"/>
</dbReference>
<gene>
    <name evidence="5" type="ORF">EBH_0013450</name>
</gene>
<dbReference type="EMBL" id="HG710483">
    <property type="protein sequence ID" value="CDJ46781.1"/>
    <property type="molecule type" value="Genomic_DNA"/>
</dbReference>
<keyword evidence="6" id="KW-1185">Reference proteome</keyword>
<evidence type="ECO:0000313" key="5">
    <source>
        <dbReference type="EMBL" id="CDJ46781.1"/>
    </source>
</evidence>
<dbReference type="OrthoDB" id="5783963at2759"/>
<name>U6L9C6_9EIME</name>
<accession>U6L9C6</accession>
<evidence type="ECO:0000256" key="1">
    <source>
        <dbReference type="ARBA" id="ARBA00008966"/>
    </source>
</evidence>
<feature type="domain" description="Apoptosis-antagonizing transcription factor C-terminal" evidence="3">
    <location>
        <begin position="363"/>
        <end position="427"/>
    </location>
</feature>
<dbReference type="InterPro" id="IPR012617">
    <property type="entry name" value="AATF_C"/>
</dbReference>
<dbReference type="AlphaFoldDB" id="U6L9C6"/>
<evidence type="ECO:0000313" key="6">
    <source>
        <dbReference type="Proteomes" id="UP000030750"/>
    </source>
</evidence>
<feature type="compositionally biased region" description="Low complexity" evidence="2">
    <location>
        <begin position="22"/>
        <end position="32"/>
    </location>
</feature>
<dbReference type="InterPro" id="IPR039223">
    <property type="entry name" value="AATF/Bfr2"/>
</dbReference>
<dbReference type="Pfam" id="PF08164">
    <property type="entry name" value="TRAUB"/>
    <property type="match status" value="1"/>
</dbReference>
<comment type="similarity">
    <text evidence="1">Belongs to the AATF family.</text>
</comment>
<feature type="compositionally biased region" description="Acidic residues" evidence="2">
    <location>
        <begin position="33"/>
        <end position="47"/>
    </location>
</feature>
<evidence type="ECO:0000256" key="2">
    <source>
        <dbReference type="SAM" id="MobiDB-lite"/>
    </source>
</evidence>
<feature type="compositionally biased region" description="Basic and acidic residues" evidence="2">
    <location>
        <begin position="306"/>
        <end position="331"/>
    </location>
</feature>
<evidence type="ECO:0000259" key="4">
    <source>
        <dbReference type="Pfam" id="PF13339"/>
    </source>
</evidence>
<feature type="region of interest" description="Disordered" evidence="2">
    <location>
        <begin position="1"/>
        <end position="61"/>
    </location>
</feature>
<protein>
    <submittedName>
        <fullName evidence="5">Uncharacterized protein</fullName>
    </submittedName>
</protein>
<dbReference type="VEuPathDB" id="ToxoDB:EBH_0013450"/>
<proteinExistence type="inferred from homology"/>
<dbReference type="PANTHER" id="PTHR15565">
    <property type="entry name" value="AATF PROTEIN APOPTOSIS ANTAGONIZING TRANSCRIPTION FACTOR"/>
    <property type="match status" value="1"/>
</dbReference>
<feature type="compositionally biased region" description="Basic and acidic residues" evidence="2">
    <location>
        <begin position="48"/>
        <end position="61"/>
    </location>
</feature>
<sequence>MTVRASGGPSRAPKRAARWGPSQSSEESNQGSSDEEITSSSSSEDETEDRKNKRLQLDEGLLRRVRRVQQQQQERQQQNKQKKRQGLLLLGPGEGEGQQQQQWKPQQVQLQRQLHAKLIGLRVTTNTAINLANKLPAADVLQLLQEQQEQETKAAVGAVRKEAARTFVLLRQLQQLLLHQSSLAAAYTAAQTDGPAATATAAAAEGGWQQRREAYKQQHVEGGETDLWRLLGDGPATQAIRSVCLSNADAWHQQVCAGKERKFSVFHQPVSVQLKAAMENEEEKLLRRALHICGGCSSSAPEQDNEGNKQGEKETKINGKTDEDNRNKAENEAKGACPVVACAEMKKVNKETQHQIFDDTDFYVELLKASVAAGEGQVEASTLSRETALLNAKRKARGKTVDRRASKGRKIRYKPIPQLESFVTAIPWTPNTDVLPGADDPLVVEGLMNNLFAAT</sequence>
<feature type="domain" description="AATF leucine zipper-containing" evidence="4">
    <location>
        <begin position="104"/>
        <end position="195"/>
    </location>
</feature>
<evidence type="ECO:0000259" key="3">
    <source>
        <dbReference type="Pfam" id="PF08164"/>
    </source>
</evidence>
<dbReference type="Proteomes" id="UP000030750">
    <property type="component" value="Unassembled WGS sequence"/>
</dbReference>
<dbReference type="Pfam" id="PF13339">
    <property type="entry name" value="AATF-Che1"/>
    <property type="match status" value="1"/>
</dbReference>
<dbReference type="GO" id="GO:0005730">
    <property type="term" value="C:nucleolus"/>
    <property type="evidence" value="ECO:0007669"/>
    <property type="project" value="TreeGrafter"/>
</dbReference>
<reference evidence="5" key="2">
    <citation type="submission" date="2013-10" db="EMBL/GenBank/DDBJ databases">
        <authorList>
            <person name="Aslett M."/>
        </authorList>
    </citation>
    <scope>NUCLEOTIDE SEQUENCE [LARGE SCALE GENOMIC DNA]</scope>
    <source>
        <strain evidence="5">Houghton</strain>
    </source>
</reference>
<dbReference type="PANTHER" id="PTHR15565:SF0">
    <property type="entry name" value="PROTEIN AATF"/>
    <property type="match status" value="1"/>
</dbReference>
<feature type="region of interest" description="Disordered" evidence="2">
    <location>
        <begin position="297"/>
        <end position="331"/>
    </location>
</feature>